<dbReference type="RefSeq" id="WP_102522791.1">
    <property type="nucleotide sequence ID" value="NZ_LT960611.1"/>
</dbReference>
<sequence length="158" mass="17420">MLEAKGMLKGVARKHPNADINSFLENAQVKSTYSPEMMKFKLSFGGTDAGRSIVKSALAVVSDANQSTGMCQNAISYLTAKNAEACFGYYYVRDLISNRPTGVPLHCLAVRGDQKTGLIFFYAEYFGMQRVVGCLGQGESFSPICNRSCFWDRTRIKS</sequence>
<dbReference type="Proteomes" id="UP000235828">
    <property type="component" value="Chromosome A"/>
</dbReference>
<name>A0A2N8ZEG2_9VIBR</name>
<evidence type="ECO:0000313" key="1">
    <source>
        <dbReference type="EMBL" id="SON50278.1"/>
    </source>
</evidence>
<organism evidence="1 2">
    <name type="scientific">Vibrio tapetis subsp. tapetis</name>
    <dbReference type="NCBI Taxonomy" id="1671868"/>
    <lineage>
        <taxon>Bacteria</taxon>
        <taxon>Pseudomonadati</taxon>
        <taxon>Pseudomonadota</taxon>
        <taxon>Gammaproteobacteria</taxon>
        <taxon>Vibrionales</taxon>
        <taxon>Vibrionaceae</taxon>
        <taxon>Vibrio</taxon>
    </lineage>
</organism>
<keyword evidence="2" id="KW-1185">Reference proteome</keyword>
<accession>A0A2N8ZEG2</accession>
<dbReference type="AlphaFoldDB" id="A0A2N8ZEG2"/>
<protein>
    <submittedName>
        <fullName evidence="1">Uncharacterized protein</fullName>
    </submittedName>
</protein>
<dbReference type="KEGG" id="vta:A2299"/>
<evidence type="ECO:0000313" key="2">
    <source>
        <dbReference type="Proteomes" id="UP000235828"/>
    </source>
</evidence>
<dbReference type="EMBL" id="LT960611">
    <property type="protein sequence ID" value="SON50278.1"/>
    <property type="molecule type" value="Genomic_DNA"/>
</dbReference>
<gene>
    <name evidence="1" type="ORF">VTAP4600_A2299</name>
</gene>
<dbReference type="OrthoDB" id="674231at2"/>
<reference evidence="1 2" key="1">
    <citation type="submission" date="2017-10" db="EMBL/GenBank/DDBJ databases">
        <authorList>
            <person name="Banno H."/>
            <person name="Chua N.-H."/>
        </authorList>
    </citation>
    <scope>NUCLEOTIDE SEQUENCE [LARGE SCALE GENOMIC DNA]</scope>
    <source>
        <strain evidence="1">Vibrio tapetis CECT4600</strain>
    </source>
</reference>
<proteinExistence type="predicted"/>